<gene>
    <name evidence="1" type="ORF">F4562_003975</name>
</gene>
<protein>
    <submittedName>
        <fullName evidence="1">Uncharacterized protein</fullName>
    </submittedName>
</protein>
<dbReference type="Proteomes" id="UP000540685">
    <property type="component" value="Unassembled WGS sequence"/>
</dbReference>
<name>A0A7W9IIT0_9ACTN</name>
<dbReference type="RefSeq" id="WP_184547196.1">
    <property type="nucleotide sequence ID" value="NZ_JACHMP010000001.1"/>
</dbReference>
<dbReference type="EMBL" id="JACHMP010000001">
    <property type="protein sequence ID" value="MBB5820913.1"/>
    <property type="molecule type" value="Genomic_DNA"/>
</dbReference>
<comment type="caution">
    <text evidence="1">The sequence shown here is derived from an EMBL/GenBank/DDBJ whole genome shotgun (WGS) entry which is preliminary data.</text>
</comment>
<organism evidence="1 2">
    <name type="scientific">Streptosporangium becharense</name>
    <dbReference type="NCBI Taxonomy" id="1816182"/>
    <lineage>
        <taxon>Bacteria</taxon>
        <taxon>Bacillati</taxon>
        <taxon>Actinomycetota</taxon>
        <taxon>Actinomycetes</taxon>
        <taxon>Streptosporangiales</taxon>
        <taxon>Streptosporangiaceae</taxon>
        <taxon>Streptosporangium</taxon>
    </lineage>
</organism>
<reference evidence="1 2" key="1">
    <citation type="submission" date="2020-08" db="EMBL/GenBank/DDBJ databases">
        <title>Sequencing the genomes of 1000 actinobacteria strains.</title>
        <authorList>
            <person name="Klenk H.-P."/>
        </authorList>
    </citation>
    <scope>NUCLEOTIDE SEQUENCE [LARGE SCALE GENOMIC DNA]</scope>
    <source>
        <strain evidence="1 2">DSM 46887</strain>
    </source>
</reference>
<proteinExistence type="predicted"/>
<keyword evidence="2" id="KW-1185">Reference proteome</keyword>
<evidence type="ECO:0000313" key="1">
    <source>
        <dbReference type="EMBL" id="MBB5820913.1"/>
    </source>
</evidence>
<dbReference type="AlphaFoldDB" id="A0A7W9IIT0"/>
<evidence type="ECO:0000313" key="2">
    <source>
        <dbReference type="Proteomes" id="UP000540685"/>
    </source>
</evidence>
<accession>A0A7W9IIT0</accession>
<sequence length="169" mass="18137">MPTKRQGRLGTALAAFTAGASLVGAVHGAYVAIRDDLARSRITMKNPDPDGPRVWGPCQVVEGTGSVGEGRSLLVGVLPLSVFRAQWRFTIVPVVGGRWDLVVPLDPGNTKAKDQRFRVVILDTEAETARYAATSGAGDENSWTNPQLPPRNSVFSQFEVWRGSGTDSC</sequence>